<evidence type="ECO:0000313" key="4">
    <source>
        <dbReference type="Proteomes" id="UP000176752"/>
    </source>
</evidence>
<dbReference type="EMBL" id="MHLV01000018">
    <property type="protein sequence ID" value="OGZ17639.1"/>
    <property type="molecule type" value="Genomic_DNA"/>
</dbReference>
<feature type="domain" description="LysM" evidence="2">
    <location>
        <begin position="139"/>
        <end position="183"/>
    </location>
</feature>
<feature type="transmembrane region" description="Helical" evidence="1">
    <location>
        <begin position="44"/>
        <end position="63"/>
    </location>
</feature>
<dbReference type="PANTHER" id="PTHR21666">
    <property type="entry name" value="PEPTIDASE-RELATED"/>
    <property type="match status" value="1"/>
</dbReference>
<dbReference type="Pfam" id="PF01551">
    <property type="entry name" value="Peptidase_M23"/>
    <property type="match status" value="1"/>
</dbReference>
<dbReference type="Pfam" id="PF01476">
    <property type="entry name" value="LysM"/>
    <property type="match status" value="2"/>
</dbReference>
<dbReference type="InterPro" id="IPR018392">
    <property type="entry name" value="LysM"/>
</dbReference>
<dbReference type="GO" id="GO:0004222">
    <property type="term" value="F:metalloendopeptidase activity"/>
    <property type="evidence" value="ECO:0007669"/>
    <property type="project" value="TreeGrafter"/>
</dbReference>
<dbReference type="AlphaFoldDB" id="A0A1G2DVJ3"/>
<dbReference type="Proteomes" id="UP000176752">
    <property type="component" value="Unassembled WGS sequence"/>
</dbReference>
<dbReference type="InterPro" id="IPR036779">
    <property type="entry name" value="LysM_dom_sf"/>
</dbReference>
<keyword evidence="1" id="KW-0472">Membrane</keyword>
<dbReference type="STRING" id="1801660.A2Z78_01960"/>
<dbReference type="Gene3D" id="3.10.350.10">
    <property type="entry name" value="LysM domain"/>
    <property type="match status" value="2"/>
</dbReference>
<reference evidence="3 4" key="1">
    <citation type="journal article" date="2016" name="Nat. Commun.">
        <title>Thousands of microbial genomes shed light on interconnected biogeochemical processes in an aquifer system.</title>
        <authorList>
            <person name="Anantharaman K."/>
            <person name="Brown C.T."/>
            <person name="Hug L.A."/>
            <person name="Sharon I."/>
            <person name="Castelle C.J."/>
            <person name="Probst A.J."/>
            <person name="Thomas B.C."/>
            <person name="Singh A."/>
            <person name="Wilkins M.J."/>
            <person name="Karaoz U."/>
            <person name="Brodie E.L."/>
            <person name="Williams K.H."/>
            <person name="Hubbard S.S."/>
            <person name="Banfield J.F."/>
        </authorList>
    </citation>
    <scope>NUCLEOTIDE SEQUENCE [LARGE SCALE GENOMIC DNA]</scope>
</reference>
<keyword evidence="1" id="KW-1133">Transmembrane helix</keyword>
<name>A0A1G2DVJ3_9BACT</name>
<dbReference type="InterPro" id="IPR050570">
    <property type="entry name" value="Cell_wall_metabolism_enzyme"/>
</dbReference>
<dbReference type="Gene3D" id="2.70.70.10">
    <property type="entry name" value="Glucose Permease (Domain IIA)"/>
    <property type="match status" value="1"/>
</dbReference>
<accession>A0A1G2DVJ3</accession>
<dbReference type="SMART" id="SM00257">
    <property type="entry name" value="LysM"/>
    <property type="match status" value="2"/>
</dbReference>
<proteinExistence type="predicted"/>
<evidence type="ECO:0000256" key="1">
    <source>
        <dbReference type="SAM" id="Phobius"/>
    </source>
</evidence>
<dbReference type="CDD" id="cd12797">
    <property type="entry name" value="M23_peptidase"/>
    <property type="match status" value="1"/>
</dbReference>
<evidence type="ECO:0000313" key="3">
    <source>
        <dbReference type="EMBL" id="OGZ17639.1"/>
    </source>
</evidence>
<dbReference type="CDD" id="cd00118">
    <property type="entry name" value="LysM"/>
    <property type="match status" value="2"/>
</dbReference>
<dbReference type="InterPro" id="IPR011055">
    <property type="entry name" value="Dup_hybrid_motif"/>
</dbReference>
<dbReference type="InterPro" id="IPR016047">
    <property type="entry name" value="M23ase_b-sheet_dom"/>
</dbReference>
<organism evidence="3 4">
    <name type="scientific">Candidatus Nealsonbacteria bacterium RBG_13_36_15</name>
    <dbReference type="NCBI Taxonomy" id="1801660"/>
    <lineage>
        <taxon>Bacteria</taxon>
        <taxon>Candidatus Nealsoniibacteriota</taxon>
    </lineage>
</organism>
<gene>
    <name evidence="3" type="ORF">A2Z78_01960</name>
</gene>
<keyword evidence="1" id="KW-0812">Transmembrane</keyword>
<protein>
    <recommendedName>
        <fullName evidence="2">LysM domain-containing protein</fullName>
    </recommendedName>
</protein>
<evidence type="ECO:0000259" key="2">
    <source>
        <dbReference type="PROSITE" id="PS51782"/>
    </source>
</evidence>
<comment type="caution">
    <text evidence="3">The sequence shown here is derived from an EMBL/GenBank/DDBJ whole genome shotgun (WGS) entry which is preliminary data.</text>
</comment>
<feature type="domain" description="LysM" evidence="2">
    <location>
        <begin position="189"/>
        <end position="232"/>
    </location>
</feature>
<sequence>MIKQLLAVWPLIQKGFWVLSRMALKRLKANFRGSFKDPLLYLRAAALILFVLVSFGTSASLGASPNESFYPQPIISQGADKIFLEQEKAQKFNFSFFNVLQGNSLVGICVPTSISPQVLGILGGEISDQEVPETRNEIIEYTVQSGDTLDSLAERFNVSLNTILWANDLSKNSKLKIGQSLVILPTSGLIHYVKKGETLSQIAERYKGNVGEIVVFNDISGQEIFVGDILIIPGGIISSTPKKVAKTPTTSSFSVPNTPLANSYFIFPTQGKISQGLHWYNAVDIATPCGTPVYAAAQGTILKTKFSNSGLGNYIAVSHPNGTITYYGHLQNILVGPGEQVSQGQIIALIGGRPGMAGAGNSTGCHVHFEVRGAQNPFAR</sequence>
<dbReference type="SUPFAM" id="SSF51261">
    <property type="entry name" value="Duplicated hybrid motif"/>
    <property type="match status" value="1"/>
</dbReference>
<dbReference type="PROSITE" id="PS51782">
    <property type="entry name" value="LYSM"/>
    <property type="match status" value="2"/>
</dbReference>
<dbReference type="PANTHER" id="PTHR21666:SF270">
    <property type="entry name" value="MUREIN HYDROLASE ACTIVATOR ENVC"/>
    <property type="match status" value="1"/>
</dbReference>